<protein>
    <submittedName>
        <fullName evidence="1">Uncharacterized protein</fullName>
    </submittedName>
</protein>
<organism evidence="1 2">
    <name type="scientific">Hibiscus sabdariffa</name>
    <name type="common">roselle</name>
    <dbReference type="NCBI Taxonomy" id="183260"/>
    <lineage>
        <taxon>Eukaryota</taxon>
        <taxon>Viridiplantae</taxon>
        <taxon>Streptophyta</taxon>
        <taxon>Embryophyta</taxon>
        <taxon>Tracheophyta</taxon>
        <taxon>Spermatophyta</taxon>
        <taxon>Magnoliopsida</taxon>
        <taxon>eudicotyledons</taxon>
        <taxon>Gunneridae</taxon>
        <taxon>Pentapetalae</taxon>
        <taxon>rosids</taxon>
        <taxon>malvids</taxon>
        <taxon>Malvales</taxon>
        <taxon>Malvaceae</taxon>
        <taxon>Malvoideae</taxon>
        <taxon>Hibiscus</taxon>
    </lineage>
</organism>
<name>A0ABR1ZI97_9ROSI</name>
<dbReference type="EMBL" id="JBBPBM010002178">
    <property type="protein sequence ID" value="KAK8479921.1"/>
    <property type="molecule type" value="Genomic_DNA"/>
</dbReference>
<accession>A0ABR1ZI97</accession>
<keyword evidence="2" id="KW-1185">Reference proteome</keyword>
<proteinExistence type="predicted"/>
<evidence type="ECO:0000313" key="1">
    <source>
        <dbReference type="EMBL" id="KAK8479921.1"/>
    </source>
</evidence>
<evidence type="ECO:0000313" key="2">
    <source>
        <dbReference type="Proteomes" id="UP001472677"/>
    </source>
</evidence>
<dbReference type="Proteomes" id="UP001472677">
    <property type="component" value="Unassembled WGS sequence"/>
</dbReference>
<reference evidence="1 2" key="1">
    <citation type="journal article" date="2024" name="G3 (Bethesda)">
        <title>Genome assembly of Hibiscus sabdariffa L. provides insights into metabolisms of medicinal natural products.</title>
        <authorList>
            <person name="Kim T."/>
        </authorList>
    </citation>
    <scope>NUCLEOTIDE SEQUENCE [LARGE SCALE GENOMIC DNA]</scope>
    <source>
        <strain evidence="1">TK-2024</strain>
        <tissue evidence="1">Old leaves</tissue>
    </source>
</reference>
<sequence>MPKPSFREVLSGRHGNNLSSLVITYLYVEVLDDDVQISSVDGTPVIKFSDKVHGLVDAKLANARDLPAASSKYMVYYLA</sequence>
<gene>
    <name evidence="1" type="ORF">V6N12_047056</name>
</gene>
<comment type="caution">
    <text evidence="1">The sequence shown here is derived from an EMBL/GenBank/DDBJ whole genome shotgun (WGS) entry which is preliminary data.</text>
</comment>